<accession>A0A0K0EKA5</accession>
<sequence>MINASINLTQINSNVSSYFVNNVSIPFKSKFSWFYYKKYTIISNVVEGQKPNYLNSLTLVLHISNDRNFDWFRNSLKNWEGPISVGIYMSDNKIISLETECIICVLKNHIKDRKMFLFILFLKINLIFQMIK</sequence>
<evidence type="ECO:0000313" key="1">
    <source>
        <dbReference type="WBParaSite" id="SSTP_0000989900.1"/>
    </source>
</evidence>
<organism evidence="1">
    <name type="scientific">Strongyloides stercoralis</name>
    <name type="common">Threadworm</name>
    <dbReference type="NCBI Taxonomy" id="6248"/>
    <lineage>
        <taxon>Eukaryota</taxon>
        <taxon>Metazoa</taxon>
        <taxon>Ecdysozoa</taxon>
        <taxon>Nematoda</taxon>
        <taxon>Chromadorea</taxon>
        <taxon>Rhabditida</taxon>
        <taxon>Tylenchina</taxon>
        <taxon>Panagrolaimomorpha</taxon>
        <taxon>Strongyloidoidea</taxon>
        <taxon>Strongyloididae</taxon>
        <taxon>Strongyloides</taxon>
    </lineage>
</organism>
<dbReference type="WBParaSite" id="SSTP_0000989900.1">
    <property type="protein sequence ID" value="SSTP_0000989900.1"/>
    <property type="gene ID" value="SSTP_0000989900"/>
</dbReference>
<dbReference type="AlphaFoldDB" id="A0A0K0EKA5"/>
<reference evidence="1" key="1">
    <citation type="submission" date="2015-08" db="UniProtKB">
        <authorList>
            <consortium name="WormBaseParasite"/>
        </authorList>
    </citation>
    <scope>IDENTIFICATION</scope>
</reference>
<name>A0A0K0EKA5_STRER</name>
<proteinExistence type="predicted"/>
<protein>
    <submittedName>
        <fullName evidence="1">LAGLIDADG_2 domain-containing protein</fullName>
    </submittedName>
</protein>